<name>A0ABW1YE97_9DEIO</name>
<dbReference type="EMBL" id="JBHSWD010000001">
    <property type="protein sequence ID" value="MFC6592446.1"/>
    <property type="molecule type" value="Genomic_DNA"/>
</dbReference>
<evidence type="ECO:0000313" key="3">
    <source>
        <dbReference type="Proteomes" id="UP001596297"/>
    </source>
</evidence>
<dbReference type="InterPro" id="IPR025870">
    <property type="entry name" value="Glyoxalase-like_dom"/>
</dbReference>
<comment type="caution">
    <text evidence="2">The sequence shown here is derived from an EMBL/GenBank/DDBJ whole genome shotgun (WGS) entry which is preliminary data.</text>
</comment>
<accession>A0ABW1YE97</accession>
<dbReference type="Gene3D" id="3.10.180.10">
    <property type="entry name" value="2,3-Dihydroxybiphenyl 1,2-Dioxygenase, domain 1"/>
    <property type="match status" value="1"/>
</dbReference>
<reference evidence="3" key="1">
    <citation type="journal article" date="2019" name="Int. J. Syst. Evol. Microbiol.">
        <title>The Global Catalogue of Microorganisms (GCM) 10K type strain sequencing project: providing services to taxonomists for standard genome sequencing and annotation.</title>
        <authorList>
            <consortium name="The Broad Institute Genomics Platform"/>
            <consortium name="The Broad Institute Genome Sequencing Center for Infectious Disease"/>
            <person name="Wu L."/>
            <person name="Ma J."/>
        </authorList>
    </citation>
    <scope>NUCLEOTIDE SEQUENCE [LARGE SCALE GENOMIC DNA]</scope>
    <source>
        <strain evidence="3">CGMCC 1.15772</strain>
    </source>
</reference>
<dbReference type="RefSeq" id="WP_380083682.1">
    <property type="nucleotide sequence ID" value="NZ_JBHSWD010000001.1"/>
</dbReference>
<dbReference type="Pfam" id="PF13468">
    <property type="entry name" value="Glyoxalase_3"/>
    <property type="match status" value="1"/>
</dbReference>
<gene>
    <name evidence="2" type="ORF">ACFP81_10850</name>
</gene>
<evidence type="ECO:0000259" key="1">
    <source>
        <dbReference type="Pfam" id="PF13468"/>
    </source>
</evidence>
<feature type="domain" description="Glyoxalase-like" evidence="1">
    <location>
        <begin position="2"/>
        <end position="170"/>
    </location>
</feature>
<organism evidence="2 3">
    <name type="scientific">Deinococcus lacus</name>
    <dbReference type="NCBI Taxonomy" id="392561"/>
    <lineage>
        <taxon>Bacteria</taxon>
        <taxon>Thermotogati</taxon>
        <taxon>Deinococcota</taxon>
        <taxon>Deinococci</taxon>
        <taxon>Deinococcales</taxon>
        <taxon>Deinococcaceae</taxon>
        <taxon>Deinococcus</taxon>
    </lineage>
</organism>
<dbReference type="InterPro" id="IPR029068">
    <property type="entry name" value="Glyas_Bleomycin-R_OHBP_Dase"/>
</dbReference>
<proteinExistence type="predicted"/>
<protein>
    <submittedName>
        <fullName evidence="2">VOC family protein</fullName>
    </submittedName>
</protein>
<sequence length="199" mass="21716">MLAARDLAAGCEWAEQRLGAKLAPGGEHPLFGTHNRLLGLELAWGGRAYLEVIAVQPGAACTRPRWFELDTPQMQTRLERGPALIHWVARRPLLPSLPDWAARLPWLPLQRGSNRWSLTVAPGGELPGGGALPSLIDWETPPPTQTLPVSGVVLEGLDLWLPHPAELAPWAGPGIRLHPAQQVRLQATCRRPDGEQVLL</sequence>
<evidence type="ECO:0000313" key="2">
    <source>
        <dbReference type="EMBL" id="MFC6592446.1"/>
    </source>
</evidence>
<dbReference type="Proteomes" id="UP001596297">
    <property type="component" value="Unassembled WGS sequence"/>
</dbReference>
<keyword evidence="3" id="KW-1185">Reference proteome</keyword>